<dbReference type="NCBIfam" id="TIGR02532">
    <property type="entry name" value="IV_pilin_GFxxxE"/>
    <property type="match status" value="1"/>
</dbReference>
<proteinExistence type="inferred from homology"/>
<dbReference type="InterPro" id="IPR001082">
    <property type="entry name" value="Pilin"/>
</dbReference>
<evidence type="ECO:0000313" key="5">
    <source>
        <dbReference type="Proteomes" id="UP000715965"/>
    </source>
</evidence>
<dbReference type="Gene3D" id="3.30.700.10">
    <property type="entry name" value="Glycoprotein, Type 4 Pilin"/>
    <property type="match status" value="1"/>
</dbReference>
<dbReference type="InterPro" id="IPR045584">
    <property type="entry name" value="Pilin-like"/>
</dbReference>
<evidence type="ECO:0000256" key="1">
    <source>
        <dbReference type="ARBA" id="ARBA00005233"/>
    </source>
</evidence>
<evidence type="ECO:0000313" key="4">
    <source>
        <dbReference type="EMBL" id="MBE7941447.1"/>
    </source>
</evidence>
<accession>A0ABR9SI81</accession>
<dbReference type="PANTHER" id="PTHR30093:SF34">
    <property type="entry name" value="PREPILIN PEPTIDASE-DEPENDENT PROTEIN D"/>
    <property type="match status" value="1"/>
</dbReference>
<protein>
    <submittedName>
        <fullName evidence="4">Pilin</fullName>
    </submittedName>
</protein>
<gene>
    <name evidence="4" type="ORF">IM725_12790</name>
</gene>
<dbReference type="Proteomes" id="UP000715965">
    <property type="component" value="Unassembled WGS sequence"/>
</dbReference>
<keyword evidence="3" id="KW-0281">Fimbrium</keyword>
<dbReference type="Pfam" id="PF07963">
    <property type="entry name" value="N_methyl"/>
    <property type="match status" value="1"/>
</dbReference>
<reference evidence="4 5" key="1">
    <citation type="submission" date="2020-10" db="EMBL/GenBank/DDBJ databases">
        <title>Draft genome of Ramlibacter aquaticus LMG 30558.</title>
        <authorList>
            <person name="Props R."/>
        </authorList>
    </citation>
    <scope>NUCLEOTIDE SEQUENCE [LARGE SCALE GENOMIC DNA]</scope>
    <source>
        <strain evidence="4 5">LMG 30558</strain>
    </source>
</reference>
<sequence>MKRNHGFTLPELLVVVALIGVLAAAALPAYQDYAARARMAEVLQGVAACQTEVTESVGSALQPDVSGAFGTACTSAASRYVRSFAVTPDGVVVVTVNEGTVGGAARANANQLWLRPFVAGRPLDGQQDGGRQIGSWECGPADAGSHPLPVALLPQSCRYGTRS</sequence>
<dbReference type="Pfam" id="PF00114">
    <property type="entry name" value="Pilin"/>
    <property type="match status" value="1"/>
</dbReference>
<dbReference type="SUPFAM" id="SSF54523">
    <property type="entry name" value="Pili subunits"/>
    <property type="match status" value="1"/>
</dbReference>
<keyword evidence="5" id="KW-1185">Reference proteome</keyword>
<keyword evidence="2" id="KW-0488">Methylation</keyword>
<comment type="caution">
    <text evidence="4">The sequence shown here is derived from an EMBL/GenBank/DDBJ whole genome shotgun (WGS) entry which is preliminary data.</text>
</comment>
<comment type="similarity">
    <text evidence="1 3">Belongs to the N-Me-Phe pilin family.</text>
</comment>
<dbReference type="InterPro" id="IPR012902">
    <property type="entry name" value="N_methyl_site"/>
</dbReference>
<evidence type="ECO:0000256" key="3">
    <source>
        <dbReference type="RuleBase" id="RU000389"/>
    </source>
</evidence>
<evidence type="ECO:0000256" key="2">
    <source>
        <dbReference type="ARBA" id="ARBA00022481"/>
    </source>
</evidence>
<dbReference type="PANTHER" id="PTHR30093">
    <property type="entry name" value="GENERAL SECRETION PATHWAY PROTEIN G"/>
    <property type="match status" value="1"/>
</dbReference>
<dbReference type="RefSeq" id="WP_193780988.1">
    <property type="nucleotide sequence ID" value="NZ_JADDOJ010000050.1"/>
</dbReference>
<dbReference type="EMBL" id="JADDOJ010000050">
    <property type="protein sequence ID" value="MBE7941447.1"/>
    <property type="molecule type" value="Genomic_DNA"/>
</dbReference>
<name>A0ABR9SI81_9BURK</name>
<dbReference type="PROSITE" id="PS00409">
    <property type="entry name" value="PROKAR_NTER_METHYL"/>
    <property type="match status" value="1"/>
</dbReference>
<organism evidence="4 5">
    <name type="scientific">Ramlibacter aquaticus</name>
    <dbReference type="NCBI Taxonomy" id="2780094"/>
    <lineage>
        <taxon>Bacteria</taxon>
        <taxon>Pseudomonadati</taxon>
        <taxon>Pseudomonadota</taxon>
        <taxon>Betaproteobacteria</taxon>
        <taxon>Burkholderiales</taxon>
        <taxon>Comamonadaceae</taxon>
        <taxon>Ramlibacter</taxon>
    </lineage>
</organism>